<gene>
    <name evidence="2" type="ORF">IPN75_04770</name>
</gene>
<dbReference type="EMBL" id="JADKBR010000003">
    <property type="protein sequence ID" value="MBK8889743.1"/>
    <property type="molecule type" value="Genomic_DNA"/>
</dbReference>
<evidence type="ECO:0000313" key="2">
    <source>
        <dbReference type="EMBL" id="MBK8889743.1"/>
    </source>
</evidence>
<evidence type="ECO:0000256" key="1">
    <source>
        <dbReference type="SAM" id="MobiDB-lite"/>
    </source>
</evidence>
<dbReference type="AlphaFoldDB" id="A0A9D7QKK9"/>
<comment type="caution">
    <text evidence="2">The sequence shown here is derived from an EMBL/GenBank/DDBJ whole genome shotgun (WGS) entry which is preliminary data.</text>
</comment>
<accession>A0A9D7QKK9</accession>
<protein>
    <submittedName>
        <fullName evidence="2">Uncharacterized protein</fullName>
    </submittedName>
</protein>
<sequence length="72" mass="7933">MAGSWGCPHEINGLCQKVNGLTCDPGMKDCVLYGRYIFASSKKNEHILQKQARRNDVAAPPVSKADNDAKER</sequence>
<name>A0A9D7QKK9_9RHOO</name>
<reference evidence="2" key="1">
    <citation type="submission" date="2020-10" db="EMBL/GenBank/DDBJ databases">
        <title>Connecting structure to function with the recovery of over 1000 high-quality activated sludge metagenome-assembled genomes encoding full-length rRNA genes using long-read sequencing.</title>
        <authorList>
            <person name="Singleton C.M."/>
            <person name="Petriglieri F."/>
            <person name="Kristensen J.M."/>
            <person name="Kirkegaard R.H."/>
            <person name="Michaelsen T.Y."/>
            <person name="Andersen M.H."/>
            <person name="Karst S.M."/>
            <person name="Dueholm M.S."/>
            <person name="Nielsen P.H."/>
            <person name="Albertsen M."/>
        </authorList>
    </citation>
    <scope>NUCLEOTIDE SEQUENCE</scope>
    <source>
        <strain evidence="2">OdNE_18-Q3-R46-58_BAT3C.305</strain>
    </source>
</reference>
<feature type="region of interest" description="Disordered" evidence="1">
    <location>
        <begin position="49"/>
        <end position="72"/>
    </location>
</feature>
<proteinExistence type="predicted"/>
<dbReference type="Proteomes" id="UP000808146">
    <property type="component" value="Unassembled WGS sequence"/>
</dbReference>
<evidence type="ECO:0000313" key="3">
    <source>
        <dbReference type="Proteomes" id="UP000808146"/>
    </source>
</evidence>
<organism evidence="2 3">
    <name type="scientific">Candidatus Dechloromonas phosphorivorans</name>
    <dbReference type="NCBI Taxonomy" id="2899244"/>
    <lineage>
        <taxon>Bacteria</taxon>
        <taxon>Pseudomonadati</taxon>
        <taxon>Pseudomonadota</taxon>
        <taxon>Betaproteobacteria</taxon>
        <taxon>Rhodocyclales</taxon>
        <taxon>Azonexaceae</taxon>
        <taxon>Dechloromonas</taxon>
    </lineage>
</organism>